<protein>
    <submittedName>
        <fullName evidence="3">D-lactate dehydrogenase</fullName>
    </submittedName>
</protein>
<evidence type="ECO:0000313" key="3">
    <source>
        <dbReference type="EMBL" id="STO96272.1"/>
    </source>
</evidence>
<reference evidence="3 4" key="1">
    <citation type="submission" date="2018-06" db="EMBL/GenBank/DDBJ databases">
        <authorList>
            <consortium name="Pathogen Informatics"/>
            <person name="Doyle S."/>
        </authorList>
    </citation>
    <scope>NUCLEOTIDE SEQUENCE [LARGE SCALE GENOMIC DNA]</scope>
    <source>
        <strain evidence="3 4">NCTC12410</strain>
    </source>
</reference>
<dbReference type="EMBL" id="UGHV01000001">
    <property type="protein sequence ID" value="STO96272.1"/>
    <property type="molecule type" value="Genomic_DNA"/>
</dbReference>
<evidence type="ECO:0000313" key="2">
    <source>
        <dbReference type="EMBL" id="STO96207.1"/>
    </source>
</evidence>
<feature type="region of interest" description="Disordered" evidence="1">
    <location>
        <begin position="27"/>
        <end position="60"/>
    </location>
</feature>
<proteinExistence type="predicted"/>
<organism evidence="3 4">
    <name type="scientific">Helicobacter canis</name>
    <dbReference type="NCBI Taxonomy" id="29419"/>
    <lineage>
        <taxon>Bacteria</taxon>
        <taxon>Pseudomonadati</taxon>
        <taxon>Campylobacterota</taxon>
        <taxon>Epsilonproteobacteria</taxon>
        <taxon>Campylobacterales</taxon>
        <taxon>Helicobacteraceae</taxon>
        <taxon>Helicobacter</taxon>
    </lineage>
</organism>
<dbReference type="Proteomes" id="UP000254841">
    <property type="component" value="Unassembled WGS sequence"/>
</dbReference>
<dbReference type="AlphaFoldDB" id="A0A377J1A9"/>
<accession>A0A377J1A9</accession>
<sequence>MKKVDSRKNAILASLRDTALAVAWQSINTPKADSSMDRHADKSARDDRETSKAANPNHTTQAEVFCDDFASFQGAGEGIYLGDNEQARAVESSKSAQKTTRERIKL</sequence>
<evidence type="ECO:0000313" key="4">
    <source>
        <dbReference type="Proteomes" id="UP000254841"/>
    </source>
</evidence>
<dbReference type="RefSeq" id="WP_115010589.1">
    <property type="nucleotide sequence ID" value="NZ_UGHV01000001.1"/>
</dbReference>
<dbReference type="EMBL" id="UGHV01000001">
    <property type="protein sequence ID" value="STO96207.1"/>
    <property type="molecule type" value="Genomic_DNA"/>
</dbReference>
<gene>
    <name evidence="2" type="ORF">NCTC12410_00016</name>
    <name evidence="3" type="ORF">NCTC12410_00081</name>
</gene>
<evidence type="ECO:0000256" key="1">
    <source>
        <dbReference type="SAM" id="MobiDB-lite"/>
    </source>
</evidence>
<feature type="compositionally biased region" description="Basic and acidic residues" evidence="1">
    <location>
        <begin position="34"/>
        <end position="51"/>
    </location>
</feature>
<name>A0A377J1A9_9HELI</name>
<dbReference type="OrthoDB" id="9761012at2"/>
<feature type="region of interest" description="Disordered" evidence="1">
    <location>
        <begin position="87"/>
        <end position="106"/>
    </location>
</feature>